<organism evidence="1 2">
    <name type="scientific">Mya arenaria</name>
    <name type="common">Soft-shell clam</name>
    <dbReference type="NCBI Taxonomy" id="6604"/>
    <lineage>
        <taxon>Eukaryota</taxon>
        <taxon>Metazoa</taxon>
        <taxon>Spiralia</taxon>
        <taxon>Lophotrochozoa</taxon>
        <taxon>Mollusca</taxon>
        <taxon>Bivalvia</taxon>
        <taxon>Autobranchia</taxon>
        <taxon>Heteroconchia</taxon>
        <taxon>Euheterodonta</taxon>
        <taxon>Imparidentia</taxon>
        <taxon>Neoheterodontei</taxon>
        <taxon>Myida</taxon>
        <taxon>Myoidea</taxon>
        <taxon>Myidae</taxon>
        <taxon>Mya</taxon>
    </lineage>
</organism>
<dbReference type="EMBL" id="CP111012">
    <property type="protein sequence ID" value="WAQ94921.1"/>
    <property type="molecule type" value="Genomic_DNA"/>
</dbReference>
<proteinExistence type="predicted"/>
<protein>
    <submittedName>
        <fullName evidence="1">Uncharacterized protein</fullName>
    </submittedName>
</protein>
<dbReference type="Proteomes" id="UP001164746">
    <property type="component" value="Chromosome 1"/>
</dbReference>
<keyword evidence="2" id="KW-1185">Reference proteome</keyword>
<reference evidence="1" key="1">
    <citation type="submission" date="2022-11" db="EMBL/GenBank/DDBJ databases">
        <title>Centuries of genome instability and evolution in soft-shell clam transmissible cancer (bioRxiv).</title>
        <authorList>
            <person name="Hart S.F.M."/>
            <person name="Yonemitsu M.A."/>
            <person name="Giersch R.M."/>
            <person name="Beal B.F."/>
            <person name="Arriagada G."/>
            <person name="Davis B.W."/>
            <person name="Ostrander E.A."/>
            <person name="Goff S.P."/>
            <person name="Metzger M.J."/>
        </authorList>
    </citation>
    <scope>NUCLEOTIDE SEQUENCE</scope>
    <source>
        <strain evidence="1">MELC-2E11</strain>
        <tissue evidence="1">Siphon/mantle</tissue>
    </source>
</reference>
<name>A0ABY7DB64_MYAAR</name>
<evidence type="ECO:0000313" key="2">
    <source>
        <dbReference type="Proteomes" id="UP001164746"/>
    </source>
</evidence>
<gene>
    <name evidence="1" type="ORF">MAR_007392</name>
</gene>
<evidence type="ECO:0000313" key="1">
    <source>
        <dbReference type="EMBL" id="WAQ94921.1"/>
    </source>
</evidence>
<accession>A0ABY7DB64</accession>
<sequence>MLLIRLTKVELANSSTMNSINTDWIQITTISPILGFPTRMS</sequence>